<feature type="non-terminal residue" evidence="1">
    <location>
        <position position="1"/>
    </location>
</feature>
<dbReference type="EMBL" id="DS469557">
    <property type="protein sequence ID" value="EDO43111.1"/>
    <property type="molecule type" value="Genomic_DNA"/>
</dbReference>
<protein>
    <submittedName>
        <fullName evidence="1">Uncharacterized protein</fullName>
    </submittedName>
</protein>
<dbReference type="AlphaFoldDB" id="A7RZK4"/>
<name>A7RZK4_NEMVE</name>
<reference evidence="1 2" key="1">
    <citation type="journal article" date="2007" name="Science">
        <title>Sea anemone genome reveals ancestral eumetazoan gene repertoire and genomic organization.</title>
        <authorList>
            <person name="Putnam N.H."/>
            <person name="Srivastava M."/>
            <person name="Hellsten U."/>
            <person name="Dirks B."/>
            <person name="Chapman J."/>
            <person name="Salamov A."/>
            <person name="Terry A."/>
            <person name="Shapiro H."/>
            <person name="Lindquist E."/>
            <person name="Kapitonov V.V."/>
            <person name="Jurka J."/>
            <person name="Genikhovich G."/>
            <person name="Grigoriev I.V."/>
            <person name="Lucas S.M."/>
            <person name="Steele R.E."/>
            <person name="Finnerty J.R."/>
            <person name="Technau U."/>
            <person name="Martindale M.Q."/>
            <person name="Rokhsar D.S."/>
        </authorList>
    </citation>
    <scope>NUCLEOTIDE SEQUENCE [LARGE SCALE GENOMIC DNA]</scope>
    <source>
        <strain evidence="2">CH2 X CH6</strain>
    </source>
</reference>
<evidence type="ECO:0000313" key="1">
    <source>
        <dbReference type="EMBL" id="EDO43111.1"/>
    </source>
</evidence>
<dbReference type="HOGENOM" id="CLU_118269_0_1_1"/>
<accession>A7RZK4</accession>
<dbReference type="InParanoid" id="A7RZK4"/>
<proteinExistence type="predicted"/>
<sequence length="77" mass="8806">SIGSLKNGKAGGFDNRVAELLKADLETSTRKLHEIIQMIWEEEQFPLEWLKGLIVKLPKKGNLRDCTNWRGITLLMI</sequence>
<dbReference type="OMA" id="WEEEQFP"/>
<dbReference type="Proteomes" id="UP000001593">
    <property type="component" value="Unassembled WGS sequence"/>
</dbReference>
<evidence type="ECO:0000313" key="2">
    <source>
        <dbReference type="Proteomes" id="UP000001593"/>
    </source>
</evidence>
<dbReference type="PhylomeDB" id="A7RZK4"/>
<keyword evidence="2" id="KW-1185">Reference proteome</keyword>
<gene>
    <name evidence="1" type="ORF">NEMVEDRAFT_v1g68022</name>
</gene>
<feature type="non-terminal residue" evidence="1">
    <location>
        <position position="77"/>
    </location>
</feature>
<dbReference type="STRING" id="45351.A7RZK4"/>
<organism evidence="1 2">
    <name type="scientific">Nematostella vectensis</name>
    <name type="common">Starlet sea anemone</name>
    <dbReference type="NCBI Taxonomy" id="45351"/>
    <lineage>
        <taxon>Eukaryota</taxon>
        <taxon>Metazoa</taxon>
        <taxon>Cnidaria</taxon>
        <taxon>Anthozoa</taxon>
        <taxon>Hexacorallia</taxon>
        <taxon>Actiniaria</taxon>
        <taxon>Edwardsiidae</taxon>
        <taxon>Nematostella</taxon>
    </lineage>
</organism>